<comment type="caution">
    <text evidence="2">The sequence shown here is derived from an EMBL/GenBank/DDBJ whole genome shotgun (WGS) entry which is preliminary data.</text>
</comment>
<name>A0ABQ6LLF7_9RHOB</name>
<dbReference type="Proteomes" id="UP001239909">
    <property type="component" value="Unassembled WGS sequence"/>
</dbReference>
<dbReference type="EMBL" id="BSYI01000028">
    <property type="protein sequence ID" value="GMG84034.1"/>
    <property type="molecule type" value="Genomic_DNA"/>
</dbReference>
<feature type="region of interest" description="Disordered" evidence="1">
    <location>
        <begin position="42"/>
        <end position="77"/>
    </location>
</feature>
<proteinExistence type="predicted"/>
<sequence>MLAVDQPFELAEMLAQRLEALPESGEVPLPAQSCTCNSVARSGHDALRNPIGAQGRNGRSFHAPGMEPPRPGGPTSG</sequence>
<protein>
    <submittedName>
        <fullName evidence="2">Uncharacterized protein</fullName>
    </submittedName>
</protein>
<accession>A0ABQ6LLF7</accession>
<organism evidence="2 3">
    <name type="scientific">Paralimibaculum aggregatum</name>
    <dbReference type="NCBI Taxonomy" id="3036245"/>
    <lineage>
        <taxon>Bacteria</taxon>
        <taxon>Pseudomonadati</taxon>
        <taxon>Pseudomonadota</taxon>
        <taxon>Alphaproteobacteria</taxon>
        <taxon>Rhodobacterales</taxon>
        <taxon>Paracoccaceae</taxon>
        <taxon>Paralimibaculum</taxon>
    </lineage>
</organism>
<evidence type="ECO:0000256" key="1">
    <source>
        <dbReference type="SAM" id="MobiDB-lite"/>
    </source>
</evidence>
<feature type="compositionally biased region" description="Pro residues" evidence="1">
    <location>
        <begin position="66"/>
        <end position="77"/>
    </location>
</feature>
<reference evidence="2 3" key="1">
    <citation type="submission" date="2023-04" db="EMBL/GenBank/DDBJ databases">
        <title>Marinoamorphus aggregata gen. nov., sp. Nov., isolate from tissue of brittle star Ophioplocus japonicus.</title>
        <authorList>
            <person name="Kawano K."/>
            <person name="Sawayama S."/>
            <person name="Nakagawa S."/>
        </authorList>
    </citation>
    <scope>NUCLEOTIDE SEQUENCE [LARGE SCALE GENOMIC DNA]</scope>
    <source>
        <strain evidence="2 3">NKW23</strain>
    </source>
</reference>
<evidence type="ECO:0000313" key="3">
    <source>
        <dbReference type="Proteomes" id="UP001239909"/>
    </source>
</evidence>
<evidence type="ECO:0000313" key="2">
    <source>
        <dbReference type="EMBL" id="GMG84034.1"/>
    </source>
</evidence>
<gene>
    <name evidence="2" type="ORF">LNKW23_32480</name>
</gene>
<keyword evidence="3" id="KW-1185">Reference proteome</keyword>